<keyword evidence="4" id="KW-1185">Reference proteome</keyword>
<evidence type="ECO:0000313" key="4">
    <source>
        <dbReference type="Proteomes" id="UP000249524"/>
    </source>
</evidence>
<feature type="signal peptide" evidence="1">
    <location>
        <begin position="1"/>
        <end position="25"/>
    </location>
</feature>
<sequence>MRVVKSIVAALAGAVALAAAAPAAAQGDASLYGVWRNPKNSVHVDIRPCAQGACGYVVWASDKAKKDAAEGGTPNLVGLQLFREFTPRANGVWKGKVFIPDLNRTFTGTAEPLDGKTLRAKGCLLANVLCKAQTWTRVS</sequence>
<dbReference type="AlphaFoldDB" id="A0A328BSY4"/>
<dbReference type="Pfam" id="PF09917">
    <property type="entry name" value="DUF2147"/>
    <property type="match status" value="1"/>
</dbReference>
<dbReference type="InterPro" id="IPR019223">
    <property type="entry name" value="DUF2147"/>
</dbReference>
<dbReference type="Gene3D" id="2.40.128.520">
    <property type="match status" value="1"/>
</dbReference>
<dbReference type="RefSeq" id="WP_111274607.1">
    <property type="nucleotide sequence ID" value="NZ_QFYS01000001.1"/>
</dbReference>
<feature type="domain" description="DUF2147" evidence="2">
    <location>
        <begin position="33"/>
        <end position="137"/>
    </location>
</feature>
<reference evidence="3 4" key="1">
    <citation type="submission" date="2018-05" db="EMBL/GenBank/DDBJ databases">
        <authorList>
            <person name="Lanie J.A."/>
            <person name="Ng W.-L."/>
            <person name="Kazmierczak K.M."/>
            <person name="Andrzejewski T.M."/>
            <person name="Davidsen T.M."/>
            <person name="Wayne K.J."/>
            <person name="Tettelin H."/>
            <person name="Glass J.I."/>
            <person name="Rusch D."/>
            <person name="Podicherti R."/>
            <person name="Tsui H.-C.T."/>
            <person name="Winkler M.E."/>
        </authorList>
    </citation>
    <scope>NUCLEOTIDE SEQUENCE [LARGE SCALE GENOMIC DNA]</scope>
    <source>
        <strain evidence="3 4">BUT-10</strain>
    </source>
</reference>
<protein>
    <submittedName>
        <fullName evidence="3">DUF2147 domain-containing protein</fullName>
    </submittedName>
</protein>
<proteinExistence type="predicted"/>
<dbReference type="PANTHER" id="PTHR36919:SF2">
    <property type="entry name" value="BLL6627 PROTEIN"/>
    <property type="match status" value="1"/>
</dbReference>
<feature type="chain" id="PRO_5016283938" evidence="1">
    <location>
        <begin position="26"/>
        <end position="139"/>
    </location>
</feature>
<organism evidence="3 4">
    <name type="scientific">Phenylobacterium kunshanense</name>
    <dbReference type="NCBI Taxonomy" id="1445034"/>
    <lineage>
        <taxon>Bacteria</taxon>
        <taxon>Pseudomonadati</taxon>
        <taxon>Pseudomonadota</taxon>
        <taxon>Alphaproteobacteria</taxon>
        <taxon>Caulobacterales</taxon>
        <taxon>Caulobacteraceae</taxon>
        <taxon>Phenylobacterium</taxon>
    </lineage>
</organism>
<evidence type="ECO:0000259" key="2">
    <source>
        <dbReference type="Pfam" id="PF09917"/>
    </source>
</evidence>
<dbReference type="Proteomes" id="UP000249524">
    <property type="component" value="Unassembled WGS sequence"/>
</dbReference>
<evidence type="ECO:0000313" key="3">
    <source>
        <dbReference type="EMBL" id="RAK69116.1"/>
    </source>
</evidence>
<dbReference type="EMBL" id="QFYS01000001">
    <property type="protein sequence ID" value="RAK69116.1"/>
    <property type="molecule type" value="Genomic_DNA"/>
</dbReference>
<name>A0A328BSY4_9CAUL</name>
<gene>
    <name evidence="3" type="ORF">DJ019_03670</name>
</gene>
<keyword evidence="1" id="KW-0732">Signal</keyword>
<dbReference type="OrthoDB" id="9811671at2"/>
<evidence type="ECO:0000256" key="1">
    <source>
        <dbReference type="SAM" id="SignalP"/>
    </source>
</evidence>
<dbReference type="PANTHER" id="PTHR36919">
    <property type="entry name" value="BLR1215 PROTEIN"/>
    <property type="match status" value="1"/>
</dbReference>
<comment type="caution">
    <text evidence="3">The sequence shown here is derived from an EMBL/GenBank/DDBJ whole genome shotgun (WGS) entry which is preliminary data.</text>
</comment>
<accession>A0A328BSY4</accession>